<dbReference type="GO" id="GO:0046872">
    <property type="term" value="F:metal ion binding"/>
    <property type="evidence" value="ECO:0007669"/>
    <property type="project" value="UniProtKB-KW"/>
</dbReference>
<feature type="domain" description="ATPase BadF/BadG/BcrA/BcrD type" evidence="5">
    <location>
        <begin position="4"/>
        <end position="248"/>
    </location>
</feature>
<name>A0A1Y1RVP0_9SPIO</name>
<evidence type="ECO:0000259" key="6">
    <source>
        <dbReference type="Pfam" id="PF09989"/>
    </source>
</evidence>
<gene>
    <name evidence="7" type="ORF">B4O97_13650</name>
</gene>
<feature type="domain" description="ATPase BadF/BadG/BcrA/BcrD type" evidence="5">
    <location>
        <begin position="300"/>
        <end position="559"/>
    </location>
</feature>
<dbReference type="Pfam" id="PF09989">
    <property type="entry name" value="DUF2229"/>
    <property type="match status" value="1"/>
</dbReference>
<dbReference type="GO" id="GO:0051536">
    <property type="term" value="F:iron-sulfur cluster binding"/>
    <property type="evidence" value="ECO:0007669"/>
    <property type="project" value="UniProtKB-KW"/>
</dbReference>
<dbReference type="Proteomes" id="UP000192343">
    <property type="component" value="Unassembled WGS sequence"/>
</dbReference>
<keyword evidence="8" id="KW-1185">Reference proteome</keyword>
<evidence type="ECO:0000256" key="4">
    <source>
        <dbReference type="ARBA" id="ARBA00023014"/>
    </source>
</evidence>
<evidence type="ECO:0000259" key="5">
    <source>
        <dbReference type="Pfam" id="PF01869"/>
    </source>
</evidence>
<evidence type="ECO:0000313" key="7">
    <source>
        <dbReference type="EMBL" id="ORC34121.1"/>
    </source>
</evidence>
<comment type="cofactor">
    <cofactor evidence="1">
        <name>[4Fe-4S] cluster</name>
        <dbReference type="ChEBI" id="CHEBI:49883"/>
    </cofactor>
</comment>
<dbReference type="CDD" id="cd24035">
    <property type="entry name" value="ASKHA_NBD_O66634-like_rpt2"/>
    <property type="match status" value="1"/>
</dbReference>
<proteinExistence type="predicted"/>
<keyword evidence="2" id="KW-0479">Metal-binding</keyword>
<evidence type="ECO:0000256" key="2">
    <source>
        <dbReference type="ARBA" id="ARBA00022723"/>
    </source>
</evidence>
<dbReference type="EMBL" id="MWQY01000015">
    <property type="protein sequence ID" value="ORC34121.1"/>
    <property type="molecule type" value="Genomic_DNA"/>
</dbReference>
<dbReference type="PANTHER" id="PTHR32329">
    <property type="entry name" value="BIFUNCTIONAL PROTEIN [INCLUDES 2-HYDROXYACYL-COA DEHYDRATASE (N-TER) AND ITS ACTIVATOR DOMAIN (C_TERM)-RELATED"/>
    <property type="match status" value="1"/>
</dbReference>
<accession>A0A1Y1RVP0</accession>
<comment type="caution">
    <text evidence="7">The sequence shown here is derived from an EMBL/GenBank/DDBJ whole genome shotgun (WGS) entry which is preliminary data.</text>
</comment>
<dbReference type="InterPro" id="IPR051805">
    <property type="entry name" value="Dehydratase_Activator_Redct"/>
</dbReference>
<dbReference type="Gene3D" id="3.30.420.40">
    <property type="match status" value="4"/>
</dbReference>
<dbReference type="NCBIfam" id="TIGR00241">
    <property type="entry name" value="CoA_E_activ"/>
    <property type="match status" value="1"/>
</dbReference>
<organism evidence="7 8">
    <name type="scientific">Marispirochaeta aestuarii</name>
    <dbReference type="NCBI Taxonomy" id="1963862"/>
    <lineage>
        <taxon>Bacteria</taxon>
        <taxon>Pseudomonadati</taxon>
        <taxon>Spirochaetota</taxon>
        <taxon>Spirochaetia</taxon>
        <taxon>Spirochaetales</taxon>
        <taxon>Spirochaetaceae</taxon>
        <taxon>Marispirochaeta</taxon>
    </lineage>
</organism>
<dbReference type="SUPFAM" id="SSF53067">
    <property type="entry name" value="Actin-like ATPase domain"/>
    <property type="match status" value="2"/>
</dbReference>
<dbReference type="InterPro" id="IPR018709">
    <property type="entry name" value="CoA_activase_DUF2229"/>
</dbReference>
<keyword evidence="4" id="KW-0411">Iron-sulfur</keyword>
<evidence type="ECO:0000256" key="3">
    <source>
        <dbReference type="ARBA" id="ARBA00023004"/>
    </source>
</evidence>
<keyword evidence="3" id="KW-0408">Iron</keyword>
<sequence length="1456" mass="163135">MASLGINIGSTSVKATMLEEGRILWSAVEPHEGNFIDTLKNILSTRGVEAGTRTIATGTEGRHLVNVNSVIEPLCIEAALESLALEDLRAVVTMGGENLVVYTVGNDNRIITSFTGNKCFSGTGEFFRQQLGRMNMHIEDINTIPQESRVCKLSSRCSVFMKSDCTHRLNKGEASKGDIVLSLSDVMAGKVMDFLKRARVNSGKVLLTGGITLNRHIVAFIREKLPQVEFIVPAEAGYFEAYGAALVARTSGSMLPEAANLVKEARVAFRRFKSLKQAEEKVTFIPSKKGTVRPGREYILGVDGGSTTTKACLIDAETYEIAASYYGRTHGDPVKALKNCIVELKKQIHGALGDEKLNISLAAATGSSREILGVFLETPGVYNEIIAHAVGTTYYDEDIDTIFEIGGQDAKYVYLQNKVPIDYAMNEACSAGTGSFLEESAAGDLNIKRVEDIAEIAVSAGQPLKFGEHCSAFINSDIRNAIQQGASREDITAGLITSIVSNYLNRVVGNRSIGKRIVLQGGVAKNRAVPMAFAMLLNKEILVPPDPELMGCFGVALLARQKYRDGLLEKGSFDLDTVLNTDIVYEREFKCKACDNYCPIKVLSVNGHKYMFGGRCNMYANMRKKKQVDEEQVRDWVEERNKLLFETCVPDPESLEKRRDYVVGIPKAFSVYSLNPLYRWFFHELGIETLLSEDVSAEGAARVESAYCFPAEIAHGAVQDMLNKGADYIFLPHFRDLESQEEDMPGNFCPITQALPYYIQKAFPEISEDRILRPVVSLMYGLKKAADFFVQLAVDLGFTPAEGQAAFDTALEHQNEYFARTEALGAEALEWARGRKEPVIAILGRPYNAFTQDANMGIPRKFTSRGYTVIPFDILAAKDREIFPNMYWYYGQLDMKAAELLKDEPNIYVTWISNFSCAPDSFMLHYLKWIMGIKPFLILELDSHSADAGVDTRVEAFLDIIEGYRSKIKDIREQRYDNGLRFINEAGRKIHVLNRESGERIPIQGNPRVKVLLSNMGRIGTELTAAAMRGAGWSAEALPVADQLTLQMARNYASGKECVPSHLVLGSALKFFASENYRKDEIYLLFVPTTKGPCRTGQYFVFFQNLFRDLRLENVLVFTLDADNSYNELGPGMTKQIWWAFVASDYMKDVETALRTCAENPREALETFDTIWTRLIEVTEQEGANKIIPTLEGIAAEISAIPLKRDLKELPKVLVVGEIYVRRDDFAVDELVGDFARHGIMAKVAGITEWIWYLDFVKEYDLKKRLKLLSWYRRPFSRVLRQFIMFHLERRYKLWVEGRILKTLNKTGLVPHTPHDMYAIMKNASKHFVNHELKSEITISTAAAATAMEDDYSGIVNISPFACLIGRVIEGLYTPWARERNYPVMSVEIDGNLLPPSTLSKLEIFMLNVLRFRNREAGESMIEHEGVEELKLSRIIVKDLKPAGEREAELIQSNRG</sequence>
<evidence type="ECO:0000313" key="8">
    <source>
        <dbReference type="Proteomes" id="UP000192343"/>
    </source>
</evidence>
<protein>
    <submittedName>
        <fullName evidence="7">Activase</fullName>
    </submittedName>
</protein>
<dbReference type="InterPro" id="IPR002731">
    <property type="entry name" value="ATPase_BadF"/>
</dbReference>
<reference evidence="7 8" key="1">
    <citation type="submission" date="2017-03" db="EMBL/GenBank/DDBJ databases">
        <title>Draft Genome sequence of Marispirochaeta sp. strain JC444.</title>
        <authorList>
            <person name="Shivani Y."/>
            <person name="Subhash Y."/>
            <person name="Sasikala C."/>
            <person name="Ramana C."/>
        </authorList>
    </citation>
    <scope>NUCLEOTIDE SEQUENCE [LARGE SCALE GENOMIC DNA]</scope>
    <source>
        <strain evidence="7 8">JC444</strain>
    </source>
</reference>
<feature type="domain" description="DUF2229" evidence="6">
    <location>
        <begin position="663"/>
        <end position="874"/>
    </location>
</feature>
<dbReference type="OrthoDB" id="9802715at2"/>
<dbReference type="InterPro" id="IPR043129">
    <property type="entry name" value="ATPase_NBD"/>
</dbReference>
<dbReference type="InterPro" id="IPR008275">
    <property type="entry name" value="CoA_E_activase_dom"/>
</dbReference>
<evidence type="ECO:0000256" key="1">
    <source>
        <dbReference type="ARBA" id="ARBA00001966"/>
    </source>
</evidence>
<dbReference type="PANTHER" id="PTHR32329:SF7">
    <property type="entry name" value="ACTIVATOR OF 2-HYDROXYACYL-COA-HYDRATASE"/>
    <property type="match status" value="1"/>
</dbReference>
<dbReference type="Pfam" id="PF01869">
    <property type="entry name" value="BcrAD_BadFG"/>
    <property type="match status" value="2"/>
</dbReference>
<dbReference type="STRING" id="1963862.B4O97_13650"/>
<dbReference type="RefSeq" id="WP_083051631.1">
    <property type="nucleotide sequence ID" value="NZ_MWQY01000015.1"/>
</dbReference>
<dbReference type="CDD" id="cd24034">
    <property type="entry name" value="ASKHA_NBD_O66634-like_rpt1"/>
    <property type="match status" value="1"/>
</dbReference>